<reference evidence="2" key="2">
    <citation type="journal article" date="2023" name="Microbiol Resour">
        <title>Decontamination and Annotation of the Draft Genome Sequence of the Oomycete Lagenidium giganteum ARSEF 373.</title>
        <authorList>
            <person name="Morgan W.R."/>
            <person name="Tartar A."/>
        </authorList>
    </citation>
    <scope>NUCLEOTIDE SEQUENCE</scope>
    <source>
        <strain evidence="2">ARSEF 373</strain>
    </source>
</reference>
<feature type="region of interest" description="Disordered" evidence="1">
    <location>
        <begin position="1"/>
        <end position="70"/>
    </location>
</feature>
<comment type="caution">
    <text evidence="2">The sequence shown here is derived from an EMBL/GenBank/DDBJ whole genome shotgun (WGS) entry which is preliminary data.</text>
</comment>
<evidence type="ECO:0000256" key="1">
    <source>
        <dbReference type="SAM" id="MobiDB-lite"/>
    </source>
</evidence>
<keyword evidence="3" id="KW-1185">Reference proteome</keyword>
<dbReference type="AlphaFoldDB" id="A0AAV2ZE99"/>
<dbReference type="EMBL" id="DAKRPA010000017">
    <property type="protein sequence ID" value="DBA03649.1"/>
    <property type="molecule type" value="Genomic_DNA"/>
</dbReference>
<proteinExistence type="predicted"/>
<sequence length="70" mass="7957">MRNDPSARPTLAPRTSTYERPSSSLQRSSFSSSTQRARHSQQVPVEKSRKHQLPALHRHPRDAEAPVLEL</sequence>
<name>A0AAV2ZE99_9STRA</name>
<reference evidence="2" key="1">
    <citation type="submission" date="2022-11" db="EMBL/GenBank/DDBJ databases">
        <authorList>
            <person name="Morgan W.R."/>
            <person name="Tartar A."/>
        </authorList>
    </citation>
    <scope>NUCLEOTIDE SEQUENCE</scope>
    <source>
        <strain evidence="2">ARSEF 373</strain>
    </source>
</reference>
<protein>
    <submittedName>
        <fullName evidence="2">Uncharacterized protein</fullName>
    </submittedName>
</protein>
<organism evidence="2 3">
    <name type="scientific">Lagenidium giganteum</name>
    <dbReference type="NCBI Taxonomy" id="4803"/>
    <lineage>
        <taxon>Eukaryota</taxon>
        <taxon>Sar</taxon>
        <taxon>Stramenopiles</taxon>
        <taxon>Oomycota</taxon>
        <taxon>Peronosporomycetes</taxon>
        <taxon>Pythiales</taxon>
        <taxon>Pythiaceae</taxon>
    </lineage>
</organism>
<gene>
    <name evidence="2" type="ORF">N0F65_006828</name>
</gene>
<evidence type="ECO:0000313" key="2">
    <source>
        <dbReference type="EMBL" id="DBA03649.1"/>
    </source>
</evidence>
<dbReference type="Proteomes" id="UP001146120">
    <property type="component" value="Unassembled WGS sequence"/>
</dbReference>
<evidence type="ECO:0000313" key="3">
    <source>
        <dbReference type="Proteomes" id="UP001146120"/>
    </source>
</evidence>
<feature type="compositionally biased region" description="Low complexity" evidence="1">
    <location>
        <begin position="20"/>
        <end position="35"/>
    </location>
</feature>
<feature type="compositionally biased region" description="Basic residues" evidence="1">
    <location>
        <begin position="48"/>
        <end position="60"/>
    </location>
</feature>
<accession>A0AAV2ZE99</accession>